<evidence type="ECO:0000256" key="4">
    <source>
        <dbReference type="ARBA" id="ARBA00023004"/>
    </source>
</evidence>
<evidence type="ECO:0000313" key="10">
    <source>
        <dbReference type="Proteomes" id="UP000237040"/>
    </source>
</evidence>
<proteinExistence type="inferred from homology"/>
<comment type="catalytic activity">
    <reaction evidence="6 7">
        <text>L-threonylcarbamoyladenylate + adenosine(37) in tRNA = N(6)-L-threonylcarbamoyladenosine(37) in tRNA + AMP + H(+)</text>
        <dbReference type="Rhea" id="RHEA:37059"/>
        <dbReference type="Rhea" id="RHEA-COMP:10162"/>
        <dbReference type="Rhea" id="RHEA-COMP:10163"/>
        <dbReference type="ChEBI" id="CHEBI:15378"/>
        <dbReference type="ChEBI" id="CHEBI:73682"/>
        <dbReference type="ChEBI" id="CHEBI:74411"/>
        <dbReference type="ChEBI" id="CHEBI:74418"/>
        <dbReference type="ChEBI" id="CHEBI:456215"/>
        <dbReference type="EC" id="2.3.1.234"/>
    </reaction>
</comment>
<dbReference type="GO" id="GO:0002949">
    <property type="term" value="P:tRNA threonylcarbamoyladenosine modification"/>
    <property type="evidence" value="ECO:0007669"/>
    <property type="project" value="UniProtKB-UniRule"/>
</dbReference>
<dbReference type="PANTHER" id="PTHR11735:SF6">
    <property type="entry name" value="TRNA N6-ADENOSINE THREONYLCARBAMOYLTRANSFERASE, MITOCHONDRIAL"/>
    <property type="match status" value="1"/>
</dbReference>
<dbReference type="HAMAP" id="MF_01445">
    <property type="entry name" value="TsaD"/>
    <property type="match status" value="1"/>
</dbReference>
<dbReference type="Gene3D" id="3.30.420.40">
    <property type="match status" value="2"/>
</dbReference>
<keyword evidence="2 7" id="KW-0819">tRNA processing</keyword>
<comment type="subcellular location">
    <subcellularLocation>
        <location evidence="7">Cytoplasm</location>
    </subcellularLocation>
</comment>
<evidence type="ECO:0000256" key="2">
    <source>
        <dbReference type="ARBA" id="ARBA00022694"/>
    </source>
</evidence>
<comment type="caution">
    <text evidence="9">The sequence shown here is derived from an EMBL/GenBank/DDBJ whole genome shotgun (WGS) entry which is preliminary data.</text>
</comment>
<feature type="binding site" evidence="7">
    <location>
        <position position="278"/>
    </location>
    <ligand>
        <name>substrate</name>
    </ligand>
</feature>
<feature type="binding site" evidence="7">
    <location>
        <begin position="139"/>
        <end position="143"/>
    </location>
    <ligand>
        <name>substrate</name>
    </ligand>
</feature>
<evidence type="ECO:0000256" key="7">
    <source>
        <dbReference type="HAMAP-Rule" id="MF_01445"/>
    </source>
</evidence>
<dbReference type="NCBIfam" id="TIGR00329">
    <property type="entry name" value="gcp_kae1"/>
    <property type="match status" value="1"/>
</dbReference>
<dbReference type="GO" id="GO:0061711">
    <property type="term" value="F:tRNA N(6)-L-threonylcarbamoyladenine synthase activity"/>
    <property type="evidence" value="ECO:0007669"/>
    <property type="project" value="UniProtKB-EC"/>
</dbReference>
<accession>A0A2J6WF60</accession>
<dbReference type="EMBL" id="PNIL01000027">
    <property type="protein sequence ID" value="PMP68149.1"/>
    <property type="molecule type" value="Genomic_DNA"/>
</dbReference>
<keyword evidence="4 7" id="KW-0408">Iron</keyword>
<dbReference type="Pfam" id="PF00814">
    <property type="entry name" value="TsaD"/>
    <property type="match status" value="1"/>
</dbReference>
<feature type="binding site" evidence="7">
    <location>
        <position position="303"/>
    </location>
    <ligand>
        <name>Fe cation</name>
        <dbReference type="ChEBI" id="CHEBI:24875"/>
    </ligand>
</feature>
<evidence type="ECO:0000256" key="3">
    <source>
        <dbReference type="ARBA" id="ARBA00022723"/>
    </source>
</evidence>
<feature type="binding site" evidence="7">
    <location>
        <position position="111"/>
    </location>
    <ligand>
        <name>Fe cation</name>
        <dbReference type="ChEBI" id="CHEBI:24875"/>
    </ligand>
</feature>
<comment type="function">
    <text evidence="7">Required for the formation of a threonylcarbamoyl group on adenosine at position 37 (t(6)A37) in tRNAs that read codons beginning with adenine. Is involved in the transfer of the threonylcarbamoyl moiety of threonylcarbamoyl-AMP (TC-AMP) to the N6 group of A37, together with TsaE and TsaB. TsaD likely plays a direct catalytic role in this reaction.</text>
</comment>
<comment type="similarity">
    <text evidence="7">Belongs to the KAE1 / TsaD family.</text>
</comment>
<dbReference type="PRINTS" id="PR00789">
    <property type="entry name" value="OSIALOPTASE"/>
</dbReference>
<sequence length="335" mass="36554">MITLGIETSCDDTAVSLIENDGKILSNVLTSQEVFHKDFGGIVPEIASRKHAELIGYTIKEALKLANTSLNDIDLISVTKGPGLIGSLLVGVEAAKSLSFALDKPLIGVNHLEGHIYSLFLEGAPLYQKNDVFPLLVLIVSGGHTELVFMEDFLRYKVLGRTRDDAAGEAIDKFARFLGYGYPGGPIIEKLGLEGDPNKYEFPNLTFKGSPYEFSFSGLKTAGIYFIQNHPDVVENDLPSLAASFENALVRILVERTLRAATDFKVKGIGVVGGVSANKRLRETFVKMSPIDVYFPQKALSTDNAAMIALTGYLRYTMKGEISDLKLDAISRLEL</sequence>
<dbReference type="NCBIfam" id="TIGR03723">
    <property type="entry name" value="T6A_TsaD_YgjD"/>
    <property type="match status" value="1"/>
</dbReference>
<name>A0A2J6WF60_9BACT</name>
<protein>
    <recommendedName>
        <fullName evidence="7">tRNA N6-adenosine threonylcarbamoyltransferase</fullName>
        <ecNumber evidence="7">2.3.1.234</ecNumber>
    </recommendedName>
    <alternativeName>
        <fullName evidence="7">N6-L-threonylcarbamoyladenine synthase</fullName>
        <shortName evidence="7">t(6)A synthase</shortName>
    </alternativeName>
    <alternativeName>
        <fullName evidence="7">t(6)A37 threonylcarbamoyladenosine biosynthesis protein TsaD</fullName>
    </alternativeName>
    <alternativeName>
        <fullName evidence="7">tRNA threonylcarbamoyladenosine biosynthesis protein TsaD</fullName>
    </alternativeName>
</protein>
<dbReference type="InterPro" id="IPR000905">
    <property type="entry name" value="Gcp-like_dom"/>
</dbReference>
<dbReference type="GO" id="GO:0005506">
    <property type="term" value="F:iron ion binding"/>
    <property type="evidence" value="ECO:0007669"/>
    <property type="project" value="UniProtKB-UniRule"/>
</dbReference>
<dbReference type="PANTHER" id="PTHR11735">
    <property type="entry name" value="TRNA N6-ADENOSINE THREONYLCARBAMOYLTRANSFERASE"/>
    <property type="match status" value="1"/>
</dbReference>
<evidence type="ECO:0000256" key="6">
    <source>
        <dbReference type="ARBA" id="ARBA00048117"/>
    </source>
</evidence>
<evidence type="ECO:0000259" key="8">
    <source>
        <dbReference type="Pfam" id="PF00814"/>
    </source>
</evidence>
<evidence type="ECO:0000256" key="1">
    <source>
        <dbReference type="ARBA" id="ARBA00022679"/>
    </source>
</evidence>
<dbReference type="FunFam" id="3.30.420.40:FF:000012">
    <property type="entry name" value="tRNA N6-adenosine threonylcarbamoyltransferase"/>
    <property type="match status" value="1"/>
</dbReference>
<feature type="binding site" evidence="7">
    <location>
        <position position="185"/>
    </location>
    <ligand>
        <name>substrate</name>
    </ligand>
</feature>
<keyword evidence="1 7" id="KW-0808">Transferase</keyword>
<feature type="binding site" evidence="7">
    <location>
        <position position="172"/>
    </location>
    <ligand>
        <name>substrate</name>
    </ligand>
</feature>
<keyword evidence="7" id="KW-0963">Cytoplasm</keyword>
<dbReference type="InterPro" id="IPR022450">
    <property type="entry name" value="TsaD"/>
</dbReference>
<keyword evidence="5 7" id="KW-0012">Acyltransferase</keyword>
<comment type="cofactor">
    <cofactor evidence="7">
        <name>Fe(2+)</name>
        <dbReference type="ChEBI" id="CHEBI:29033"/>
    </cofactor>
    <text evidence="7">Binds 1 Fe(2+) ion per subunit.</text>
</comment>
<dbReference type="EC" id="2.3.1.234" evidence="7"/>
<dbReference type="PROSITE" id="PS01016">
    <property type="entry name" value="GLYCOPROTEASE"/>
    <property type="match status" value="1"/>
</dbReference>
<feature type="binding site" evidence="7">
    <location>
        <position position="115"/>
    </location>
    <ligand>
        <name>Fe cation</name>
        <dbReference type="ChEBI" id="CHEBI:24875"/>
    </ligand>
</feature>
<dbReference type="InterPro" id="IPR043129">
    <property type="entry name" value="ATPase_NBD"/>
</dbReference>
<keyword evidence="3 7" id="KW-0479">Metal-binding</keyword>
<dbReference type="CDD" id="cd24133">
    <property type="entry name" value="ASKHA_NBD_TsaD_bac"/>
    <property type="match status" value="1"/>
</dbReference>
<dbReference type="InterPro" id="IPR017860">
    <property type="entry name" value="Peptidase_M22_CS"/>
</dbReference>
<organism evidence="9 10">
    <name type="scientific">Caldisericum exile</name>
    <dbReference type="NCBI Taxonomy" id="693075"/>
    <lineage>
        <taxon>Bacteria</taxon>
        <taxon>Pseudomonadati</taxon>
        <taxon>Caldisericota/Cryosericota group</taxon>
        <taxon>Caldisericota</taxon>
        <taxon>Caldisericia</taxon>
        <taxon>Caldisericales</taxon>
        <taxon>Caldisericaceae</taxon>
        <taxon>Caldisericum</taxon>
    </lineage>
</organism>
<gene>
    <name evidence="7 9" type="primary">tsaD</name>
    <name evidence="9" type="ORF">C0189_01850</name>
</gene>
<dbReference type="InterPro" id="IPR017861">
    <property type="entry name" value="KAE1/TsaD"/>
</dbReference>
<dbReference type="SUPFAM" id="SSF53067">
    <property type="entry name" value="Actin-like ATPase domain"/>
    <property type="match status" value="1"/>
</dbReference>
<evidence type="ECO:0000256" key="5">
    <source>
        <dbReference type="ARBA" id="ARBA00023315"/>
    </source>
</evidence>
<feature type="binding site" evidence="7">
    <location>
        <position position="189"/>
    </location>
    <ligand>
        <name>substrate</name>
    </ligand>
</feature>
<dbReference type="GO" id="GO:0005737">
    <property type="term" value="C:cytoplasm"/>
    <property type="evidence" value="ECO:0007669"/>
    <property type="project" value="UniProtKB-SubCell"/>
</dbReference>
<evidence type="ECO:0000313" key="9">
    <source>
        <dbReference type="EMBL" id="PMP68149.1"/>
    </source>
</evidence>
<dbReference type="Proteomes" id="UP000237040">
    <property type="component" value="Unassembled WGS sequence"/>
</dbReference>
<dbReference type="AlphaFoldDB" id="A0A2J6WF60"/>
<reference evidence="9 10" key="1">
    <citation type="submission" date="2018-01" db="EMBL/GenBank/DDBJ databases">
        <title>Metagenomic assembled genomes from two thermal pools in the Uzon Caldera, Kamchatka, Russia.</title>
        <authorList>
            <person name="Wilkins L."/>
            <person name="Ettinger C."/>
        </authorList>
    </citation>
    <scope>NUCLEOTIDE SEQUENCE [LARGE SCALE GENOMIC DNA]</scope>
    <source>
        <strain evidence="9">ZAV-07</strain>
    </source>
</reference>
<feature type="domain" description="Gcp-like" evidence="8">
    <location>
        <begin position="23"/>
        <end position="309"/>
    </location>
</feature>